<keyword evidence="1" id="KW-0812">Transmembrane</keyword>
<proteinExistence type="predicted"/>
<organism evidence="2 3">
    <name type="scientific">Reticulomyxa filosa</name>
    <dbReference type="NCBI Taxonomy" id="46433"/>
    <lineage>
        <taxon>Eukaryota</taxon>
        <taxon>Sar</taxon>
        <taxon>Rhizaria</taxon>
        <taxon>Retaria</taxon>
        <taxon>Foraminifera</taxon>
        <taxon>Monothalamids</taxon>
        <taxon>Reticulomyxidae</taxon>
        <taxon>Reticulomyxa</taxon>
    </lineage>
</organism>
<accession>X6MSF6</accession>
<keyword evidence="1" id="KW-0472">Membrane</keyword>
<sequence>MTGRVIIDNGNIVASPNGKSKDKGSGGPTLTGFDRDTFALLDSPILTYLDYGLHRVYPQQPAPNSVSTLLLDASKSENWNDSPQLSLSSSLKFDWQCKRFEWNQYLSQGWNTSARDCEKKITNYLIDDGQSSIALPIKSLENDTLYYFTVDTWDALTNQTSYNGRIGQYVVKSTAIDIPITMTYQPIVAVSHQSVTISITLLLLSRLSNVVWNVTASISPSLLNGTSQLTATLKRTSVFDWVIAPVSFIPGQTYIFEFKAVYFFVFFFLKKKKKEKKKIDLLGEINK</sequence>
<dbReference type="Proteomes" id="UP000023152">
    <property type="component" value="Unassembled WGS sequence"/>
</dbReference>
<keyword evidence="3" id="KW-1185">Reference proteome</keyword>
<dbReference type="AlphaFoldDB" id="X6MSF6"/>
<evidence type="ECO:0000256" key="1">
    <source>
        <dbReference type="SAM" id="Phobius"/>
    </source>
</evidence>
<protein>
    <submittedName>
        <fullName evidence="2">Uncharacterized protein</fullName>
    </submittedName>
</protein>
<reference evidence="2 3" key="1">
    <citation type="journal article" date="2013" name="Curr. Biol.">
        <title>The Genome of the Foraminiferan Reticulomyxa filosa.</title>
        <authorList>
            <person name="Glockner G."/>
            <person name="Hulsmann N."/>
            <person name="Schleicher M."/>
            <person name="Noegel A.A."/>
            <person name="Eichinger L."/>
            <person name="Gallinger C."/>
            <person name="Pawlowski J."/>
            <person name="Sierra R."/>
            <person name="Euteneuer U."/>
            <person name="Pillet L."/>
            <person name="Moustafa A."/>
            <person name="Platzer M."/>
            <person name="Groth M."/>
            <person name="Szafranski K."/>
            <person name="Schliwa M."/>
        </authorList>
    </citation>
    <scope>NUCLEOTIDE SEQUENCE [LARGE SCALE GENOMIC DNA]</scope>
</reference>
<evidence type="ECO:0000313" key="2">
    <source>
        <dbReference type="EMBL" id="ETO16362.1"/>
    </source>
</evidence>
<gene>
    <name evidence="2" type="ORF">RFI_20986</name>
</gene>
<comment type="caution">
    <text evidence="2">The sequence shown here is derived from an EMBL/GenBank/DDBJ whole genome shotgun (WGS) entry which is preliminary data.</text>
</comment>
<evidence type="ECO:0000313" key="3">
    <source>
        <dbReference type="Proteomes" id="UP000023152"/>
    </source>
</evidence>
<feature type="transmembrane region" description="Helical" evidence="1">
    <location>
        <begin position="253"/>
        <end position="269"/>
    </location>
</feature>
<keyword evidence="1" id="KW-1133">Transmembrane helix</keyword>
<name>X6MSF6_RETFI</name>
<dbReference type="EMBL" id="ASPP01018329">
    <property type="protein sequence ID" value="ETO16362.1"/>
    <property type="molecule type" value="Genomic_DNA"/>
</dbReference>